<gene>
    <name evidence="1" type="ordered locus">HRM2_37730</name>
</gene>
<sequence length="370" mass="41773">MFKQLSLAKKITSGFAIILTLLILLALAGRSGLTRVVEKVDVSNRFQLLVDQILDARQAEKQFILTNDPGAVEIVRKDVTTLTSEAKKIADTADDPGVKMQADRIVKAAQTYVQAFDEYVTLADERKHLMADMNQKADSALDITTGIRDEQRTRHDALMAESETKRSWMRQRVEYADKIKEQFFQASAYRMVMADSPTKNISTMTQWKGGHENIKNDLKAVGPLMLEPIAKQRHANIASAQKGVMEKGLAFFNDKSHGNNLALIKAVDTMGMAVVTFQQEMQELLDFYMEDVRIFSDQTMELSSGADQVAKILLKIRIMEKEFILTEDETFFRQILQNIKSIDSAIAEIRARIQAILPPGQMRLSQLPER</sequence>
<protein>
    <submittedName>
        <fullName evidence="1">Methyl-accepting chemotaxis protein</fullName>
    </submittedName>
</protein>
<dbReference type="eggNOG" id="COG0840">
    <property type="taxonomic scope" value="Bacteria"/>
</dbReference>
<dbReference type="AlphaFoldDB" id="C0QAP8"/>
<dbReference type="EMBL" id="CP001087">
    <property type="protein sequence ID" value="ACN16831.1"/>
    <property type="molecule type" value="Genomic_DNA"/>
</dbReference>
<dbReference type="Proteomes" id="UP000000442">
    <property type="component" value="Chromosome"/>
</dbReference>
<dbReference type="STRING" id="177437.HRM2_37730"/>
<reference evidence="1 2" key="1">
    <citation type="journal article" date="2009" name="Environ. Microbiol.">
        <title>Genome sequence of Desulfobacterium autotrophicum HRM2, a marine sulfate reducer oxidizing organic carbon completely to carbon dioxide.</title>
        <authorList>
            <person name="Strittmatter A.W."/>
            <person name="Liesegang H."/>
            <person name="Rabus R."/>
            <person name="Decker I."/>
            <person name="Amann J."/>
            <person name="Andres S."/>
            <person name="Henne A."/>
            <person name="Fricke W.F."/>
            <person name="Martinez-Arias R."/>
            <person name="Bartels D."/>
            <person name="Goesmann A."/>
            <person name="Krause L."/>
            <person name="Puehler A."/>
            <person name="Klenk H.P."/>
            <person name="Richter M."/>
            <person name="Schuler M."/>
            <person name="Gloeckner F.O."/>
            <person name="Meyerdierks A."/>
            <person name="Gottschalk G."/>
            <person name="Amann R."/>
        </authorList>
    </citation>
    <scope>NUCLEOTIDE SEQUENCE [LARGE SCALE GENOMIC DNA]</scope>
    <source>
        <strain evidence="2">ATCC 43914 / DSM 3382 / HRM2</strain>
    </source>
</reference>
<dbReference type="RefSeq" id="WP_015905577.1">
    <property type="nucleotide sequence ID" value="NC_012108.1"/>
</dbReference>
<evidence type="ECO:0000313" key="1">
    <source>
        <dbReference type="EMBL" id="ACN16831.1"/>
    </source>
</evidence>
<accession>C0QAP8</accession>
<proteinExistence type="predicted"/>
<dbReference type="HOGENOM" id="CLU_747479_0_0_7"/>
<evidence type="ECO:0000313" key="2">
    <source>
        <dbReference type="Proteomes" id="UP000000442"/>
    </source>
</evidence>
<dbReference type="KEGG" id="dat:HRM2_37730"/>
<keyword evidence="2" id="KW-1185">Reference proteome</keyword>
<organism evidence="1 2">
    <name type="scientific">Desulforapulum autotrophicum (strain ATCC 43914 / DSM 3382 / VKM B-1955 / HRM2)</name>
    <name type="common">Desulfobacterium autotrophicum</name>
    <dbReference type="NCBI Taxonomy" id="177437"/>
    <lineage>
        <taxon>Bacteria</taxon>
        <taxon>Pseudomonadati</taxon>
        <taxon>Thermodesulfobacteriota</taxon>
        <taxon>Desulfobacteria</taxon>
        <taxon>Desulfobacterales</taxon>
        <taxon>Desulfobacteraceae</taxon>
        <taxon>Desulforapulum</taxon>
    </lineage>
</organism>
<name>C0QAP8_DESAH</name>